<dbReference type="Proteomes" id="UP000652847">
    <property type="component" value="Unassembled WGS sequence"/>
</dbReference>
<protein>
    <submittedName>
        <fullName evidence="1">Uncharacterized protein</fullName>
    </submittedName>
</protein>
<dbReference type="EMBL" id="JACOOT010000026">
    <property type="protein sequence ID" value="MBC5651733.1"/>
    <property type="molecule type" value="Genomic_DNA"/>
</dbReference>
<reference evidence="1 2" key="1">
    <citation type="submission" date="2020-08" db="EMBL/GenBank/DDBJ databases">
        <title>Genome public.</title>
        <authorList>
            <person name="Liu C."/>
            <person name="Sun Q."/>
        </authorList>
    </citation>
    <scope>NUCLEOTIDE SEQUENCE [LARGE SCALE GENOMIC DNA]</scope>
    <source>
        <strain evidence="1 2">BX17</strain>
    </source>
</reference>
<dbReference type="RefSeq" id="WP_186901527.1">
    <property type="nucleotide sequence ID" value="NZ_JACOOT010000026.1"/>
</dbReference>
<comment type="caution">
    <text evidence="1">The sequence shown here is derived from an EMBL/GenBank/DDBJ whole genome shotgun (WGS) entry which is preliminary data.</text>
</comment>
<keyword evidence="2" id="KW-1185">Reference proteome</keyword>
<dbReference type="Pfam" id="PF18988">
    <property type="entry name" value="DUF5721"/>
    <property type="match status" value="1"/>
</dbReference>
<proteinExistence type="predicted"/>
<gene>
    <name evidence="1" type="ORF">H8S54_11565</name>
</gene>
<organism evidence="1 2">
    <name type="scientific">Blautia segnis</name>
    <dbReference type="NCBI Taxonomy" id="2763030"/>
    <lineage>
        <taxon>Bacteria</taxon>
        <taxon>Bacillati</taxon>
        <taxon>Bacillota</taxon>
        <taxon>Clostridia</taxon>
        <taxon>Lachnospirales</taxon>
        <taxon>Lachnospiraceae</taxon>
        <taxon>Blautia</taxon>
    </lineage>
</organism>
<sequence length="167" mass="19294">MLALKITDQKDFTNKLFLGDTFDLFWLNQAEITTSNLFTIDGRLQTEFFDNDQQEFLSSSHRTYSLWKEVKPICYSIIRGKRAPLSFKIVLQFSPNKAAALLQNSSLPFPPEQVAGLYLNLQYKNKTLLCTTGTSLKTFFPGKELDHLWEQYVTEFFSRNEISAESL</sequence>
<name>A0A8I0AEQ9_9FIRM</name>
<accession>A0A8I0AEQ9</accession>
<dbReference type="AlphaFoldDB" id="A0A8I0AEQ9"/>
<evidence type="ECO:0000313" key="1">
    <source>
        <dbReference type="EMBL" id="MBC5651733.1"/>
    </source>
</evidence>
<dbReference type="InterPro" id="IPR043779">
    <property type="entry name" value="DUF5721"/>
</dbReference>
<evidence type="ECO:0000313" key="2">
    <source>
        <dbReference type="Proteomes" id="UP000652847"/>
    </source>
</evidence>